<dbReference type="EMBL" id="LR824015">
    <property type="protein sequence ID" value="CAD0200405.1"/>
    <property type="molecule type" value="Genomic_DNA"/>
</dbReference>
<feature type="compositionally biased region" description="Basic and acidic residues" evidence="1">
    <location>
        <begin position="91"/>
        <end position="105"/>
    </location>
</feature>
<evidence type="ECO:0000313" key="3">
    <source>
        <dbReference type="Proteomes" id="UP001154114"/>
    </source>
</evidence>
<dbReference type="OrthoDB" id="7353689at2759"/>
<protein>
    <submittedName>
        <fullName evidence="2">Uncharacterized protein</fullName>
    </submittedName>
</protein>
<dbReference type="Proteomes" id="UP001154114">
    <property type="component" value="Chromosome 12"/>
</dbReference>
<feature type="compositionally biased region" description="Basic residues" evidence="1">
    <location>
        <begin position="136"/>
        <end position="147"/>
    </location>
</feature>
<feature type="region of interest" description="Disordered" evidence="1">
    <location>
        <begin position="91"/>
        <end position="203"/>
    </location>
</feature>
<evidence type="ECO:0000313" key="2">
    <source>
        <dbReference type="EMBL" id="CAD0200405.1"/>
    </source>
</evidence>
<reference evidence="2" key="1">
    <citation type="submission" date="2021-12" db="EMBL/GenBank/DDBJ databases">
        <authorList>
            <person name="King R."/>
        </authorList>
    </citation>
    <scope>NUCLEOTIDE SEQUENCE</scope>
</reference>
<dbReference type="AlphaFoldDB" id="A0A9N8L166"/>
<keyword evidence="3" id="KW-1185">Reference proteome</keyword>
<feature type="compositionally biased region" description="Basic and acidic residues" evidence="1">
    <location>
        <begin position="148"/>
        <end position="167"/>
    </location>
</feature>
<proteinExistence type="predicted"/>
<name>A0A9N8L166_CHRIL</name>
<feature type="region of interest" description="Disordered" evidence="1">
    <location>
        <begin position="49"/>
        <end position="74"/>
    </location>
</feature>
<gene>
    <name evidence="2" type="ORF">CINC_LOCUS2092</name>
</gene>
<organism evidence="2 3">
    <name type="scientific">Chrysodeixis includens</name>
    <name type="common">Soybean looper</name>
    <name type="synonym">Pseudoplusia includens</name>
    <dbReference type="NCBI Taxonomy" id="689277"/>
    <lineage>
        <taxon>Eukaryota</taxon>
        <taxon>Metazoa</taxon>
        <taxon>Ecdysozoa</taxon>
        <taxon>Arthropoda</taxon>
        <taxon>Hexapoda</taxon>
        <taxon>Insecta</taxon>
        <taxon>Pterygota</taxon>
        <taxon>Neoptera</taxon>
        <taxon>Endopterygota</taxon>
        <taxon>Lepidoptera</taxon>
        <taxon>Glossata</taxon>
        <taxon>Ditrysia</taxon>
        <taxon>Noctuoidea</taxon>
        <taxon>Noctuidae</taxon>
        <taxon>Plusiinae</taxon>
        <taxon>Chrysodeixis</taxon>
    </lineage>
</organism>
<sequence length="351" mass="40038">MSAETVKKFATQLAERGLEKGSGYNNPYHPEDDLVNIFHEVVDKEKVNYENKMKRQRPPVTTEKEPVDPLDVENDMFMDGNEVLSEDLLTENEHGKLSGLHEKKNNQKTIEIELPTSPPLKPAKPSRPSKPSKLMSLKHSKPTKIVHKGPDHNSRPHHILEPDHDSIPNRYLIPTHNSGPDHYSRPDHSRLNHNSRPGQTRPDHHLELDQHFERDHNFGRDHIPAPYHSSGPDHSSLPGRHLAPYYSSEPFHGSAVLHQEKPLSREGISFPPRRPIQISGSGQLFKSNNETTVKTDEVKLIDYASGTNHVLTRKDSSQIYQDDRADYKPVQRRFVLKSSTNQTDNTTILFN</sequence>
<accession>A0A9N8L166</accession>
<evidence type="ECO:0000256" key="1">
    <source>
        <dbReference type="SAM" id="MobiDB-lite"/>
    </source>
</evidence>